<comment type="caution">
    <text evidence="1">The sequence shown here is derived from an EMBL/GenBank/DDBJ whole genome shotgun (WGS) entry which is preliminary data.</text>
</comment>
<dbReference type="Proteomes" id="UP000237105">
    <property type="component" value="Unassembled WGS sequence"/>
</dbReference>
<reference evidence="2" key="1">
    <citation type="submission" date="2016-06" db="EMBL/GenBank/DDBJ databases">
        <title>Parallel loss of symbiosis genes in relatives of nitrogen-fixing non-legume Parasponia.</title>
        <authorList>
            <person name="Van Velzen R."/>
            <person name="Holmer R."/>
            <person name="Bu F."/>
            <person name="Rutten L."/>
            <person name="Van Zeijl A."/>
            <person name="Liu W."/>
            <person name="Santuari L."/>
            <person name="Cao Q."/>
            <person name="Sharma T."/>
            <person name="Shen D."/>
            <person name="Roswanjaya Y."/>
            <person name="Wardhani T."/>
            <person name="Kalhor M.S."/>
            <person name="Jansen J."/>
            <person name="Van den Hoogen J."/>
            <person name="Gungor B."/>
            <person name="Hartog M."/>
            <person name="Hontelez J."/>
            <person name="Verver J."/>
            <person name="Yang W.-C."/>
            <person name="Schijlen E."/>
            <person name="Repin R."/>
            <person name="Schilthuizen M."/>
            <person name="Schranz E."/>
            <person name="Heidstra R."/>
            <person name="Miyata K."/>
            <person name="Fedorova E."/>
            <person name="Kohlen W."/>
            <person name="Bisseling T."/>
            <person name="Smit S."/>
            <person name="Geurts R."/>
        </authorList>
    </citation>
    <scope>NUCLEOTIDE SEQUENCE [LARGE SCALE GENOMIC DNA]</scope>
    <source>
        <strain evidence="2">cv. WU1-14</strain>
    </source>
</reference>
<protein>
    <submittedName>
        <fullName evidence="1">Uncharacterized protein</fullName>
    </submittedName>
</protein>
<dbReference type="EMBL" id="JXTB01000020">
    <property type="protein sequence ID" value="PON76092.1"/>
    <property type="molecule type" value="Genomic_DNA"/>
</dbReference>
<proteinExistence type="predicted"/>
<name>A0A2P5DS41_PARAD</name>
<dbReference type="AlphaFoldDB" id="A0A2P5DS41"/>
<accession>A0A2P5DS41</accession>
<gene>
    <name evidence="1" type="ORF">PanWU01x14_038080</name>
</gene>
<evidence type="ECO:0000313" key="2">
    <source>
        <dbReference type="Proteomes" id="UP000237105"/>
    </source>
</evidence>
<sequence>GTQLMSDFSKTDLQERLAHLRISLVKASTRRAKAQAKSNFDINQAIRIELPSSSSLGSLDQLEEDHQEEAMANSRATLKQLAVLVLH</sequence>
<feature type="non-terminal residue" evidence="1">
    <location>
        <position position="1"/>
    </location>
</feature>
<keyword evidence="2" id="KW-1185">Reference proteome</keyword>
<evidence type="ECO:0000313" key="1">
    <source>
        <dbReference type="EMBL" id="PON76092.1"/>
    </source>
</evidence>
<organism evidence="1 2">
    <name type="scientific">Parasponia andersonii</name>
    <name type="common">Sponia andersonii</name>
    <dbReference type="NCBI Taxonomy" id="3476"/>
    <lineage>
        <taxon>Eukaryota</taxon>
        <taxon>Viridiplantae</taxon>
        <taxon>Streptophyta</taxon>
        <taxon>Embryophyta</taxon>
        <taxon>Tracheophyta</taxon>
        <taxon>Spermatophyta</taxon>
        <taxon>Magnoliopsida</taxon>
        <taxon>eudicotyledons</taxon>
        <taxon>Gunneridae</taxon>
        <taxon>Pentapetalae</taxon>
        <taxon>rosids</taxon>
        <taxon>fabids</taxon>
        <taxon>Rosales</taxon>
        <taxon>Cannabaceae</taxon>
        <taxon>Parasponia</taxon>
    </lineage>
</organism>